<dbReference type="PROSITE" id="PS51198">
    <property type="entry name" value="UVRD_HELICASE_ATP_BIND"/>
    <property type="match status" value="1"/>
</dbReference>
<feature type="domain" description="UvrD-like helicase ATP-binding" evidence="7">
    <location>
        <begin position="214"/>
        <end position="601"/>
    </location>
</feature>
<dbReference type="PANTHER" id="PTHR11070:SF17">
    <property type="entry name" value="DNA HELICASE IV"/>
    <property type="match status" value="1"/>
</dbReference>
<dbReference type="GO" id="GO:0005524">
    <property type="term" value="F:ATP binding"/>
    <property type="evidence" value="ECO:0007669"/>
    <property type="project" value="UniProtKB-UniRule"/>
</dbReference>
<feature type="binding site" evidence="5">
    <location>
        <begin position="235"/>
        <end position="242"/>
    </location>
    <ligand>
        <name>ATP</name>
        <dbReference type="ChEBI" id="CHEBI:30616"/>
    </ligand>
</feature>
<feature type="coiled-coil region" evidence="6">
    <location>
        <begin position="5"/>
        <end position="32"/>
    </location>
</feature>
<organism evidence="8">
    <name type="scientific">Desulfitobacterium hafniense</name>
    <name type="common">Desulfitobacterium frappieri</name>
    <dbReference type="NCBI Taxonomy" id="49338"/>
    <lineage>
        <taxon>Bacteria</taxon>
        <taxon>Bacillati</taxon>
        <taxon>Bacillota</taxon>
        <taxon>Clostridia</taxon>
        <taxon>Eubacteriales</taxon>
        <taxon>Desulfitobacteriaceae</taxon>
        <taxon>Desulfitobacterium</taxon>
    </lineage>
</organism>
<protein>
    <submittedName>
        <fullName evidence="8">Helicase IV</fullName>
    </submittedName>
</protein>
<gene>
    <name evidence="8" type="ORF">DPCES_3760</name>
</gene>
<dbReference type="GO" id="GO:0016787">
    <property type="term" value="F:hydrolase activity"/>
    <property type="evidence" value="ECO:0007669"/>
    <property type="project" value="UniProtKB-UniRule"/>
</dbReference>
<evidence type="ECO:0000256" key="2">
    <source>
        <dbReference type="ARBA" id="ARBA00022801"/>
    </source>
</evidence>
<dbReference type="PATRIC" id="fig|49338.4.peg.4036"/>
<accession>A0A098B709</accession>
<reference evidence="8" key="1">
    <citation type="submission" date="2014-07" db="EMBL/GenBank/DDBJ databases">
        <authorList>
            <person name="Hornung V.Bastian."/>
        </authorList>
    </citation>
    <scope>NUCLEOTIDE SEQUENCE</scope>
    <source>
        <strain evidence="8">PCE-S</strain>
    </source>
</reference>
<dbReference type="SUPFAM" id="SSF52540">
    <property type="entry name" value="P-loop containing nucleoside triphosphate hydrolases"/>
    <property type="match status" value="1"/>
</dbReference>
<dbReference type="Gene3D" id="3.40.50.300">
    <property type="entry name" value="P-loop containing nucleotide triphosphate hydrolases"/>
    <property type="match status" value="3"/>
</dbReference>
<evidence type="ECO:0000256" key="5">
    <source>
        <dbReference type="PROSITE-ProRule" id="PRU00560"/>
    </source>
</evidence>
<evidence type="ECO:0000313" key="8">
    <source>
        <dbReference type="EMBL" id="CDX03646.1"/>
    </source>
</evidence>
<dbReference type="Pfam" id="PF13538">
    <property type="entry name" value="UvrD_C_2"/>
    <property type="match status" value="1"/>
</dbReference>
<dbReference type="PANTHER" id="PTHR11070">
    <property type="entry name" value="UVRD / RECB / PCRA DNA HELICASE FAMILY MEMBER"/>
    <property type="match status" value="1"/>
</dbReference>
<dbReference type="EMBL" id="LK996017">
    <property type="protein sequence ID" value="CDX03646.1"/>
    <property type="molecule type" value="Genomic_DNA"/>
</dbReference>
<dbReference type="GO" id="GO:0000725">
    <property type="term" value="P:recombinational repair"/>
    <property type="evidence" value="ECO:0007669"/>
    <property type="project" value="TreeGrafter"/>
</dbReference>
<name>A0A098B709_DESHA</name>
<dbReference type="InterPro" id="IPR000212">
    <property type="entry name" value="DNA_helicase_UvrD/REP"/>
</dbReference>
<keyword evidence="6" id="KW-0175">Coiled coil</keyword>
<evidence type="ECO:0000259" key="7">
    <source>
        <dbReference type="PROSITE" id="PS51198"/>
    </source>
</evidence>
<dbReference type="InterPro" id="IPR027417">
    <property type="entry name" value="P-loop_NTPase"/>
</dbReference>
<keyword evidence="2 5" id="KW-0378">Hydrolase</keyword>
<keyword evidence="4 5" id="KW-0067">ATP-binding</keyword>
<dbReference type="Pfam" id="PF00580">
    <property type="entry name" value="UvrD-helicase"/>
    <property type="match status" value="1"/>
</dbReference>
<sequence>MEKIQVEQELENRRLEQTLAIVEEQLAAARLRSEDNKAEILAAKQEMREDTSHSISGLWSMDNFHALVELSQYANPVSAKVSEYERDANKILILEKMLDSPYFARLDFTFADEESPEQIYIGRSSLQDDKTHDITIYDWRSPIASVFYRFGTGEAFYESPGGRISGMVSLKRQYEIHKGKLEYFFDADRQIMDEFLRKLLSQNTSPTMKTIVETIQQDQDRVIRDLEMELLMVQGAAGSGKTSVALHRVAYLMYQGLATKLSNNDIVIISPHTLFAKYIAHVLPELGESNVHSLVVDEILRKVLQRETIQTRNQFLESLLSPGRSQDGPQKRMLLKNSLAFKASSQFAEILKRFIADLPQRWDRFSDIYYDGKCLASRQLLKAQLLKDQKRTPAPLSYSLQHLEKSILKSVHKQRTHRLEKLKTFVRQRTGQEFAVEERARRLSLLESTALLKQIEKFTQFDCAELYQKLFSDKPYFYRLAKGLELPDCIEEIIDFTCANLNRDVLAYDDALALTFLHLKTKGYNGYQGIKQVVIDEAQDYDPLHFEIFQALFPQSRYTILGDIKQTIGKQEDLSLYDRARQIFNKQHSALVTLDKSFRCTKEILEYSTRFLEPSFKLNSFSRKGDPPAVLTAPDQESLDQLIIKEINACREKGYPSIGLICKTEQDAGSLYERLKEQVPLQLIRNDVEMELKGVFAIPVYLSKGLEFDAVLICDADQEHYDSEDDKNLLYIACTRALHRLNLFYTGDISPLL</sequence>
<dbReference type="GO" id="GO:0003677">
    <property type="term" value="F:DNA binding"/>
    <property type="evidence" value="ECO:0007669"/>
    <property type="project" value="InterPro"/>
</dbReference>
<dbReference type="RefSeq" id="WP_208926174.1">
    <property type="nucleotide sequence ID" value="NZ_JAYFNZ010000056.1"/>
</dbReference>
<keyword evidence="1 5" id="KW-0547">Nucleotide-binding</keyword>
<dbReference type="InterPro" id="IPR027785">
    <property type="entry name" value="UvrD-like_helicase_C"/>
</dbReference>
<keyword evidence="3 5" id="KW-0347">Helicase</keyword>
<dbReference type="AlphaFoldDB" id="A0A098B709"/>
<evidence type="ECO:0000256" key="3">
    <source>
        <dbReference type="ARBA" id="ARBA00022806"/>
    </source>
</evidence>
<evidence type="ECO:0000256" key="4">
    <source>
        <dbReference type="ARBA" id="ARBA00022840"/>
    </source>
</evidence>
<evidence type="ECO:0000256" key="6">
    <source>
        <dbReference type="SAM" id="Coils"/>
    </source>
</evidence>
<dbReference type="InterPro" id="IPR014016">
    <property type="entry name" value="UvrD-like_ATP-bd"/>
</dbReference>
<dbReference type="GO" id="GO:0005829">
    <property type="term" value="C:cytosol"/>
    <property type="evidence" value="ECO:0007669"/>
    <property type="project" value="TreeGrafter"/>
</dbReference>
<proteinExistence type="predicted"/>
<evidence type="ECO:0000256" key="1">
    <source>
        <dbReference type="ARBA" id="ARBA00022741"/>
    </source>
</evidence>
<dbReference type="GO" id="GO:0043138">
    <property type="term" value="F:3'-5' DNA helicase activity"/>
    <property type="evidence" value="ECO:0007669"/>
    <property type="project" value="TreeGrafter"/>
</dbReference>